<dbReference type="InterPro" id="IPR036490">
    <property type="entry name" value="ThsB_TIR-like_sf"/>
</dbReference>
<gene>
    <name evidence="2" type="ordered locus">HCD_04650</name>
</gene>
<dbReference type="STRING" id="1163745.HCD_04650"/>
<dbReference type="HOGENOM" id="CLU_098991_1_0_7"/>
<keyword evidence="3" id="KW-1185">Reference proteome</keyword>
<dbReference type="PATRIC" id="fig|1163745.3.peg.979"/>
<dbReference type="Pfam" id="PF08937">
    <property type="entry name" value="ThsB_TIR"/>
    <property type="match status" value="1"/>
</dbReference>
<dbReference type="InterPro" id="IPR015032">
    <property type="entry name" value="ThsB__TIR-like_domain"/>
</dbReference>
<evidence type="ECO:0000259" key="1">
    <source>
        <dbReference type="Pfam" id="PF08937"/>
    </source>
</evidence>
<dbReference type="Gene3D" id="3.40.50.9200">
    <property type="entry name" value="Hypothetical protein MTH538"/>
    <property type="match status" value="1"/>
</dbReference>
<protein>
    <recommendedName>
        <fullName evidence="1">Thoeris protein ThsB TIR-like domain-containing protein</fullName>
    </recommendedName>
</protein>
<dbReference type="AlphaFoldDB" id="I0ESL7"/>
<dbReference type="SUPFAM" id="SSF52206">
    <property type="entry name" value="Hypothetical protein MTH538"/>
    <property type="match status" value="1"/>
</dbReference>
<reference evidence="2 3" key="1">
    <citation type="journal article" date="2013" name="PLoS ONE">
        <title>Sequence Divergence and Conservation in Genomes ofHelicobacter cetorum Strains from a Dolphin and a Whale.</title>
        <authorList>
            <person name="Kersulyte D."/>
            <person name="Rossi M."/>
            <person name="Berg D.E."/>
        </authorList>
    </citation>
    <scope>NUCLEOTIDE SEQUENCE [LARGE SCALE GENOMIC DNA]</scope>
    <source>
        <strain evidence="2 3">MIT 99-5656</strain>
    </source>
</reference>
<evidence type="ECO:0000313" key="2">
    <source>
        <dbReference type="EMBL" id="AFI05936.1"/>
    </source>
</evidence>
<feature type="domain" description="Thoeris protein ThsB TIR-like" evidence="1">
    <location>
        <begin position="6"/>
        <end position="100"/>
    </location>
</feature>
<dbReference type="EMBL" id="CP003481">
    <property type="protein sequence ID" value="AFI05936.1"/>
    <property type="molecule type" value="Genomic_DNA"/>
</dbReference>
<dbReference type="KEGG" id="hcm:HCD_04650"/>
<evidence type="ECO:0000313" key="3">
    <source>
        <dbReference type="Proteomes" id="UP000005013"/>
    </source>
</evidence>
<accession>I0ESL7</accession>
<dbReference type="eggNOG" id="ENOG5032RJ7">
    <property type="taxonomic scope" value="Bacteria"/>
</dbReference>
<organism evidence="2 3">
    <name type="scientific">Helicobacter cetorum (strain ATCC BAA-540 / CCUG 52418 / MIT 99-5656)</name>
    <dbReference type="NCBI Taxonomy" id="1163745"/>
    <lineage>
        <taxon>Bacteria</taxon>
        <taxon>Pseudomonadati</taxon>
        <taxon>Campylobacterota</taxon>
        <taxon>Epsilonproteobacteria</taxon>
        <taxon>Campylobacterales</taxon>
        <taxon>Helicobacteraceae</taxon>
        <taxon>Helicobacter</taxon>
    </lineage>
</organism>
<dbReference type="OrthoDB" id="9811746at2"/>
<dbReference type="Proteomes" id="UP000005013">
    <property type="component" value="Chromosome"/>
</dbReference>
<name>I0ESL7_HELCM</name>
<proteinExistence type="predicted"/>
<sequence>MMRHVFLSFHYKNDCWRVQQIRNMGVIESQRLFHANEWEDVKRKGDSAIQRWIDSNLHDCSCLIVLIGSQTANRKWVHYEIQQAIKQGKKLLGIYIHHLKNENGNKDEKGANPFDYIQADTRGILVTSPSPSNPYKDIKDNLECWIEKARPLRDNNPMTRF</sequence>